<comment type="caution">
    <text evidence="1">The sequence shown here is derived from an EMBL/GenBank/DDBJ whole genome shotgun (WGS) entry which is preliminary data.</text>
</comment>
<dbReference type="EMBL" id="DRYQ01000117">
    <property type="protein sequence ID" value="HHQ51256.1"/>
    <property type="molecule type" value="Genomic_DNA"/>
</dbReference>
<gene>
    <name evidence="1" type="ORF">ENM66_07915</name>
</gene>
<evidence type="ECO:0000313" key="1">
    <source>
        <dbReference type="EMBL" id="HHQ51256.1"/>
    </source>
</evidence>
<reference evidence="1" key="1">
    <citation type="journal article" date="2020" name="mSystems">
        <title>Genome- and Community-Level Interaction Insights into Carbon Utilization and Element Cycling Functions of Hydrothermarchaeota in Hydrothermal Sediment.</title>
        <authorList>
            <person name="Zhou Z."/>
            <person name="Liu Y."/>
            <person name="Xu W."/>
            <person name="Pan J."/>
            <person name="Luo Z.H."/>
            <person name="Li M."/>
        </authorList>
    </citation>
    <scope>NUCLEOTIDE SEQUENCE [LARGE SCALE GENOMIC DNA]</scope>
    <source>
        <strain evidence="1">SpSt-1105</strain>
    </source>
</reference>
<dbReference type="AlphaFoldDB" id="A0A7J3Z920"/>
<proteinExistence type="predicted"/>
<organism evidence="1">
    <name type="scientific">Ignisphaera aggregans</name>
    <dbReference type="NCBI Taxonomy" id="334771"/>
    <lineage>
        <taxon>Archaea</taxon>
        <taxon>Thermoproteota</taxon>
        <taxon>Thermoprotei</taxon>
        <taxon>Desulfurococcales</taxon>
        <taxon>Desulfurococcaceae</taxon>
        <taxon>Ignisphaera</taxon>
    </lineage>
</organism>
<sequence length="143" mass="17081">MCRERVVGVIVFKKGKKGEVAKFFRVYLGFQWSRPIFEAKVSKNALLTALERLHIDHSVRSDGAIEICNEFDFKQIVVYAAVRQFIDDLGASEKWIAVLMYPWEVEFWFWKLATIYEFYYYRLTSYKEIERIVKAIKILYLDE</sequence>
<protein>
    <submittedName>
        <fullName evidence="1">Uncharacterized protein</fullName>
    </submittedName>
</protein>
<name>A0A7J3Z920_9CREN</name>
<accession>A0A7J3Z920</accession>